<dbReference type="Gene3D" id="1.10.472.10">
    <property type="entry name" value="Cyclin-like"/>
    <property type="match status" value="1"/>
</dbReference>
<keyword evidence="3" id="KW-1185">Reference proteome</keyword>
<dbReference type="Proteomes" id="UP001215598">
    <property type="component" value="Unassembled WGS sequence"/>
</dbReference>
<evidence type="ECO:0000256" key="1">
    <source>
        <dbReference type="SAM" id="MobiDB-lite"/>
    </source>
</evidence>
<evidence type="ECO:0000313" key="2">
    <source>
        <dbReference type="EMBL" id="KAJ7713051.1"/>
    </source>
</evidence>
<organism evidence="2 3">
    <name type="scientific">Mycena metata</name>
    <dbReference type="NCBI Taxonomy" id="1033252"/>
    <lineage>
        <taxon>Eukaryota</taxon>
        <taxon>Fungi</taxon>
        <taxon>Dikarya</taxon>
        <taxon>Basidiomycota</taxon>
        <taxon>Agaricomycotina</taxon>
        <taxon>Agaricomycetes</taxon>
        <taxon>Agaricomycetidae</taxon>
        <taxon>Agaricales</taxon>
        <taxon>Marasmiineae</taxon>
        <taxon>Mycenaceae</taxon>
        <taxon>Mycena</taxon>
    </lineage>
</organism>
<gene>
    <name evidence="2" type="ORF">B0H16DRAFT_1478962</name>
</gene>
<accession>A0AAD7H6F7</accession>
<protein>
    <submittedName>
        <fullName evidence="2">Uncharacterized protein</fullName>
    </submittedName>
</protein>
<dbReference type="AlphaFoldDB" id="A0AAD7H6F7"/>
<comment type="caution">
    <text evidence="2">The sequence shown here is derived from an EMBL/GenBank/DDBJ whole genome shotgun (WGS) entry which is preliminary data.</text>
</comment>
<name>A0AAD7H6F7_9AGAR</name>
<sequence>MIGTHVPFTSFVSTVLVRSTATIAIALASLSDISRARLNIYMMHPEHRMGLERVFLAALIVAAKYTGDSAMTNVHWAACTGPPRARARAPAWRAITSACTSSFRRRRPHRSPNPADRGPRDHTFAARQSGHLGVRVRMNAGARSVGRALADQRHEPVATHTAFHLALTLPFAFPLASLHFPYPRRACTPNIMEVDRDADVDLDMDINSPPCPLPPRGRPRHRGFGAPRTYGTALHEFLRPSDPASVDAFVLTTAVILGGPRRDMLFVEVAGGNMTVNHSP</sequence>
<evidence type="ECO:0000313" key="3">
    <source>
        <dbReference type="Proteomes" id="UP001215598"/>
    </source>
</evidence>
<feature type="region of interest" description="Disordered" evidence="1">
    <location>
        <begin position="101"/>
        <end position="123"/>
    </location>
</feature>
<proteinExistence type="predicted"/>
<dbReference type="EMBL" id="JARKIB010000352">
    <property type="protein sequence ID" value="KAJ7713051.1"/>
    <property type="molecule type" value="Genomic_DNA"/>
</dbReference>
<dbReference type="CDD" id="cd20557">
    <property type="entry name" value="CYCLIN_ScPCL1-like"/>
    <property type="match status" value="1"/>
</dbReference>
<reference evidence="2" key="1">
    <citation type="submission" date="2023-03" db="EMBL/GenBank/DDBJ databases">
        <title>Massive genome expansion in bonnet fungi (Mycena s.s.) driven by repeated elements and novel gene families across ecological guilds.</title>
        <authorList>
            <consortium name="Lawrence Berkeley National Laboratory"/>
            <person name="Harder C.B."/>
            <person name="Miyauchi S."/>
            <person name="Viragh M."/>
            <person name="Kuo A."/>
            <person name="Thoen E."/>
            <person name="Andreopoulos B."/>
            <person name="Lu D."/>
            <person name="Skrede I."/>
            <person name="Drula E."/>
            <person name="Henrissat B."/>
            <person name="Morin E."/>
            <person name="Kohler A."/>
            <person name="Barry K."/>
            <person name="LaButti K."/>
            <person name="Morin E."/>
            <person name="Salamov A."/>
            <person name="Lipzen A."/>
            <person name="Mereny Z."/>
            <person name="Hegedus B."/>
            <person name="Baldrian P."/>
            <person name="Stursova M."/>
            <person name="Weitz H."/>
            <person name="Taylor A."/>
            <person name="Grigoriev I.V."/>
            <person name="Nagy L.G."/>
            <person name="Martin F."/>
            <person name="Kauserud H."/>
        </authorList>
    </citation>
    <scope>NUCLEOTIDE SEQUENCE</scope>
    <source>
        <strain evidence="2">CBHHK182m</strain>
    </source>
</reference>